<feature type="signal peptide" evidence="3">
    <location>
        <begin position="1"/>
        <end position="18"/>
    </location>
</feature>
<evidence type="ECO:0000256" key="3">
    <source>
        <dbReference type="SAM" id="SignalP"/>
    </source>
</evidence>
<evidence type="ECO:0000256" key="2">
    <source>
        <dbReference type="SAM" id="Phobius"/>
    </source>
</evidence>
<reference evidence="4" key="2">
    <citation type="submission" date="2021-04" db="EMBL/GenBank/DDBJ databases">
        <authorList>
            <person name="Gilroy R."/>
        </authorList>
    </citation>
    <scope>NUCLEOTIDE SEQUENCE</scope>
    <source>
        <strain evidence="4">ChiGjej3B3-11674</strain>
    </source>
</reference>
<dbReference type="AlphaFoldDB" id="A0A9D2R3Z9"/>
<protein>
    <submittedName>
        <fullName evidence="4">LPXTG cell wall anchor domain-containing protein</fullName>
    </submittedName>
</protein>
<feature type="transmembrane region" description="Helical" evidence="2">
    <location>
        <begin position="513"/>
        <end position="532"/>
    </location>
</feature>
<dbReference type="NCBIfam" id="TIGR01167">
    <property type="entry name" value="LPXTG_anchor"/>
    <property type="match status" value="1"/>
</dbReference>
<keyword evidence="2" id="KW-1133">Transmembrane helix</keyword>
<reference evidence="4" key="1">
    <citation type="journal article" date="2021" name="PeerJ">
        <title>Extensive microbial diversity within the chicken gut microbiome revealed by metagenomics and culture.</title>
        <authorList>
            <person name="Gilroy R."/>
            <person name="Ravi A."/>
            <person name="Getino M."/>
            <person name="Pursley I."/>
            <person name="Horton D.L."/>
            <person name="Alikhan N.F."/>
            <person name="Baker D."/>
            <person name="Gharbi K."/>
            <person name="Hall N."/>
            <person name="Watson M."/>
            <person name="Adriaenssens E.M."/>
            <person name="Foster-Nyarko E."/>
            <person name="Jarju S."/>
            <person name="Secka A."/>
            <person name="Antonio M."/>
            <person name="Oren A."/>
            <person name="Chaudhuri R.R."/>
            <person name="La Ragione R."/>
            <person name="Hildebrand F."/>
            <person name="Pallen M.J."/>
        </authorList>
    </citation>
    <scope>NUCLEOTIDE SEQUENCE</scope>
    <source>
        <strain evidence="4">ChiGjej3B3-11674</strain>
    </source>
</reference>
<organism evidence="4 5">
    <name type="scientific">Candidatus Mediterraneibacter tabaqchaliae</name>
    <dbReference type="NCBI Taxonomy" id="2838689"/>
    <lineage>
        <taxon>Bacteria</taxon>
        <taxon>Bacillati</taxon>
        <taxon>Bacillota</taxon>
        <taxon>Clostridia</taxon>
        <taxon>Lachnospirales</taxon>
        <taxon>Lachnospiraceae</taxon>
        <taxon>Mediterraneibacter</taxon>
    </lineage>
</organism>
<gene>
    <name evidence="4" type="ORF">H9911_03715</name>
</gene>
<dbReference type="Proteomes" id="UP000823897">
    <property type="component" value="Unassembled WGS sequence"/>
</dbReference>
<accession>A0A9D2R3Z9</accession>
<dbReference type="EMBL" id="DWUV01000070">
    <property type="protein sequence ID" value="HJD33635.1"/>
    <property type="molecule type" value="Genomic_DNA"/>
</dbReference>
<proteinExistence type="predicted"/>
<evidence type="ECO:0000256" key="1">
    <source>
        <dbReference type="SAM" id="MobiDB-lite"/>
    </source>
</evidence>
<keyword evidence="2" id="KW-0472">Membrane</keyword>
<sequence>MKKKILAAVMGAAMVVNVSPVITFAETAADNGAVSAVEEAAETGAAGAASGIGVEITGTETAEEPSDHAQVTSARAEITDQTSLEAAIAQGGAIDLTGKTITLERPLTISTSVTVTGGTLAGTAAVGYNNLVTLTGDEVTLDGVTIITAAENKSALHAYRTVFRANNLTIDHTNTAGGAPVIINGGSAAFTGNLDLKLGMNSWYGVNVDNAAADFSGASIAKIDTPVATQSVVCVENGGSVPGKVADTTEVVTADGQTAYVQDEDLPGFLKAKKEKDVVSVTLLHDVELSEPLYLEEQMTVNGQGFYFNGTAAIGKDNVVTVMAEASDVVTLKDLGIRTDAANKSALHIYRSRAALQDITLDNTDTAGGAGMIVNGGTADISGGLEIILGENSWGGINVDGINGEAEVNFAEGSKVTVQDTSGKELDAIYIENADVNQVEINGAENAGLVQDEDGNFVTEDKAETPDPTPETPGDPEQKPSGNDGGQKPDDMNGQASGGKEETASPKTGDSSALLLALGALAGSGAAAGAVVRKKRGM</sequence>
<keyword evidence="3" id="KW-0732">Signal</keyword>
<feature type="region of interest" description="Disordered" evidence="1">
    <location>
        <begin position="459"/>
        <end position="510"/>
    </location>
</feature>
<feature type="chain" id="PRO_5039725274" evidence="3">
    <location>
        <begin position="19"/>
        <end position="538"/>
    </location>
</feature>
<evidence type="ECO:0000313" key="4">
    <source>
        <dbReference type="EMBL" id="HJD33635.1"/>
    </source>
</evidence>
<evidence type="ECO:0000313" key="5">
    <source>
        <dbReference type="Proteomes" id="UP000823897"/>
    </source>
</evidence>
<keyword evidence="2" id="KW-0812">Transmembrane</keyword>
<comment type="caution">
    <text evidence="4">The sequence shown here is derived from an EMBL/GenBank/DDBJ whole genome shotgun (WGS) entry which is preliminary data.</text>
</comment>
<name>A0A9D2R3Z9_9FIRM</name>